<name>A0A420FKZ8_9BURK</name>
<dbReference type="Proteomes" id="UP000283709">
    <property type="component" value="Unassembled WGS sequence"/>
</dbReference>
<comment type="similarity">
    <text evidence="1">Belongs to the LysR transcriptional regulatory family.</text>
</comment>
<reference evidence="6 7" key="1">
    <citation type="submission" date="2016-07" db="EMBL/GenBank/DDBJ databases">
        <title>Genome analysis of Burkholderia fungorum ES3-20.</title>
        <authorList>
            <person name="Xu D."/>
            <person name="Yao R."/>
            <person name="Zheng S."/>
        </authorList>
    </citation>
    <scope>NUCLEOTIDE SEQUENCE [LARGE SCALE GENOMIC DNA]</scope>
    <source>
        <strain evidence="6 7">ES3-20</strain>
    </source>
</reference>
<organism evidence="6 7">
    <name type="scientific">Paraburkholderia fungorum</name>
    <dbReference type="NCBI Taxonomy" id="134537"/>
    <lineage>
        <taxon>Bacteria</taxon>
        <taxon>Pseudomonadati</taxon>
        <taxon>Pseudomonadota</taxon>
        <taxon>Betaproteobacteria</taxon>
        <taxon>Burkholderiales</taxon>
        <taxon>Burkholderiaceae</taxon>
        <taxon>Paraburkholderia</taxon>
    </lineage>
</organism>
<dbReference type="FunFam" id="1.10.10.10:FF:000001">
    <property type="entry name" value="LysR family transcriptional regulator"/>
    <property type="match status" value="1"/>
</dbReference>
<dbReference type="Pfam" id="PF03466">
    <property type="entry name" value="LysR_substrate"/>
    <property type="match status" value="1"/>
</dbReference>
<dbReference type="InterPro" id="IPR005119">
    <property type="entry name" value="LysR_subst-bd"/>
</dbReference>
<proteinExistence type="inferred from homology"/>
<evidence type="ECO:0000256" key="4">
    <source>
        <dbReference type="ARBA" id="ARBA00023163"/>
    </source>
</evidence>
<dbReference type="Pfam" id="PF00126">
    <property type="entry name" value="HTH_1"/>
    <property type="match status" value="1"/>
</dbReference>
<dbReference type="CDD" id="cd05466">
    <property type="entry name" value="PBP2_LTTR_substrate"/>
    <property type="match status" value="1"/>
</dbReference>
<dbReference type="Gene3D" id="1.10.10.10">
    <property type="entry name" value="Winged helix-like DNA-binding domain superfamily/Winged helix DNA-binding domain"/>
    <property type="match status" value="1"/>
</dbReference>
<dbReference type="EMBL" id="MCAS01000056">
    <property type="protein sequence ID" value="RKF33599.1"/>
    <property type="molecule type" value="Genomic_DNA"/>
</dbReference>
<dbReference type="PANTHER" id="PTHR30419">
    <property type="entry name" value="HTH-TYPE TRANSCRIPTIONAL REGULATOR YBHD"/>
    <property type="match status" value="1"/>
</dbReference>
<dbReference type="Gene3D" id="3.40.190.290">
    <property type="match status" value="1"/>
</dbReference>
<keyword evidence="2" id="KW-0805">Transcription regulation</keyword>
<dbReference type="GO" id="GO:0005829">
    <property type="term" value="C:cytosol"/>
    <property type="evidence" value="ECO:0007669"/>
    <property type="project" value="TreeGrafter"/>
</dbReference>
<dbReference type="InterPro" id="IPR050950">
    <property type="entry name" value="HTH-type_LysR_regulators"/>
</dbReference>
<dbReference type="InterPro" id="IPR036388">
    <property type="entry name" value="WH-like_DNA-bd_sf"/>
</dbReference>
<evidence type="ECO:0000313" key="6">
    <source>
        <dbReference type="EMBL" id="RKF33599.1"/>
    </source>
</evidence>
<gene>
    <name evidence="6" type="ORF">BCY88_09870</name>
</gene>
<dbReference type="SUPFAM" id="SSF46785">
    <property type="entry name" value="Winged helix' DNA-binding domain"/>
    <property type="match status" value="1"/>
</dbReference>
<comment type="caution">
    <text evidence="6">The sequence shown here is derived from an EMBL/GenBank/DDBJ whole genome shotgun (WGS) entry which is preliminary data.</text>
</comment>
<evidence type="ECO:0000256" key="3">
    <source>
        <dbReference type="ARBA" id="ARBA00023125"/>
    </source>
</evidence>
<accession>A0A420FKZ8</accession>
<protein>
    <recommendedName>
        <fullName evidence="5">HTH lysR-type domain-containing protein</fullName>
    </recommendedName>
</protein>
<evidence type="ECO:0000256" key="2">
    <source>
        <dbReference type="ARBA" id="ARBA00023015"/>
    </source>
</evidence>
<dbReference type="GO" id="GO:0003700">
    <property type="term" value="F:DNA-binding transcription factor activity"/>
    <property type="evidence" value="ECO:0007669"/>
    <property type="project" value="InterPro"/>
</dbReference>
<dbReference type="InterPro" id="IPR036390">
    <property type="entry name" value="WH_DNA-bd_sf"/>
</dbReference>
<sequence length="303" mass="32896">MDLVELETFIAVAQAGSFSVAATNLHVTQPTVTGRVQRLEHSLGTQLLRRTTRQVEVTADGALLLAESIKALNGLSNLVRHFRSQVELARETVIVAATPMLATFMPSVVKGYLEQFPGVTVELRDLQHADVLAAIDDGSADIGVIAFEGAGTKFRFEPLWTDDMLLVVPRGHPLASFERVSPADLTTHALMLIEQHQRLRAVIAEAAEQQGLHLPPSRVVANLNTLLGMLNAGMGPALLPRSLATRGDTADHALIEIEGVDLARHFGIVIAKRKVLNSSEQSFCRYLTQSIPPLIAAQHLHQL</sequence>
<dbReference type="AlphaFoldDB" id="A0A420FKZ8"/>
<evidence type="ECO:0000259" key="5">
    <source>
        <dbReference type="PROSITE" id="PS50931"/>
    </source>
</evidence>
<keyword evidence="4" id="KW-0804">Transcription</keyword>
<evidence type="ECO:0000313" key="7">
    <source>
        <dbReference type="Proteomes" id="UP000283709"/>
    </source>
</evidence>
<feature type="domain" description="HTH lysR-type" evidence="5">
    <location>
        <begin position="1"/>
        <end position="58"/>
    </location>
</feature>
<keyword evidence="3" id="KW-0238">DNA-binding</keyword>
<dbReference type="SUPFAM" id="SSF53850">
    <property type="entry name" value="Periplasmic binding protein-like II"/>
    <property type="match status" value="1"/>
</dbReference>
<dbReference type="GO" id="GO:0003677">
    <property type="term" value="F:DNA binding"/>
    <property type="evidence" value="ECO:0007669"/>
    <property type="project" value="UniProtKB-KW"/>
</dbReference>
<dbReference type="PRINTS" id="PR00039">
    <property type="entry name" value="HTHLYSR"/>
</dbReference>
<evidence type="ECO:0000256" key="1">
    <source>
        <dbReference type="ARBA" id="ARBA00009437"/>
    </source>
</evidence>
<dbReference type="PROSITE" id="PS50931">
    <property type="entry name" value="HTH_LYSR"/>
    <property type="match status" value="1"/>
</dbReference>
<dbReference type="InterPro" id="IPR000847">
    <property type="entry name" value="LysR_HTH_N"/>
</dbReference>